<comment type="caution">
    <text evidence="2">The sequence shown here is derived from an EMBL/GenBank/DDBJ whole genome shotgun (WGS) entry which is preliminary data.</text>
</comment>
<protein>
    <recommendedName>
        <fullName evidence="4">Cysteine rich repeat-containing protein</fullName>
    </recommendedName>
</protein>
<feature type="chain" id="PRO_5046371300" description="Cysteine rich repeat-containing protein" evidence="1">
    <location>
        <begin position="29"/>
        <end position="94"/>
    </location>
</feature>
<proteinExistence type="predicted"/>
<evidence type="ECO:0000313" key="2">
    <source>
        <dbReference type="EMBL" id="SDO63917.1"/>
    </source>
</evidence>
<sequence length="94" mass="9825">MAKISTNSRRAVSAVVFASTLVFSVSQAGAVSLSVKRACIGDYLSYCSAHSVGSSSLRQCMRDAGPRLSRGCVNALVAAGEVSKAEVSRRSARR</sequence>
<keyword evidence="3" id="KW-1185">Reference proteome</keyword>
<evidence type="ECO:0000313" key="3">
    <source>
        <dbReference type="Proteomes" id="UP000198795"/>
    </source>
</evidence>
<organism evidence="2 3">
    <name type="scientific">Filomicrobium insigne</name>
    <dbReference type="NCBI Taxonomy" id="418854"/>
    <lineage>
        <taxon>Bacteria</taxon>
        <taxon>Pseudomonadati</taxon>
        <taxon>Pseudomonadota</taxon>
        <taxon>Alphaproteobacteria</taxon>
        <taxon>Hyphomicrobiales</taxon>
        <taxon>Hyphomicrobiaceae</taxon>
        <taxon>Filomicrobium</taxon>
    </lineage>
</organism>
<keyword evidence="1" id="KW-0732">Signal</keyword>
<reference evidence="2 3" key="1">
    <citation type="submission" date="2016-10" db="EMBL/GenBank/DDBJ databases">
        <authorList>
            <person name="Varghese N."/>
            <person name="Submissions S."/>
        </authorList>
    </citation>
    <scope>NUCLEOTIDE SEQUENCE [LARGE SCALE GENOMIC DNA]</scope>
    <source>
        <strain evidence="2 3">CGMCC 1.6497</strain>
    </source>
</reference>
<gene>
    <name evidence="2" type="ORF">SAMN04488061_1278</name>
</gene>
<dbReference type="EMBL" id="FNJC01000002">
    <property type="protein sequence ID" value="SDO63917.1"/>
    <property type="molecule type" value="Genomic_DNA"/>
</dbReference>
<feature type="signal peptide" evidence="1">
    <location>
        <begin position="1"/>
        <end position="28"/>
    </location>
</feature>
<dbReference type="Proteomes" id="UP000198795">
    <property type="component" value="Unassembled WGS sequence"/>
</dbReference>
<evidence type="ECO:0000256" key="1">
    <source>
        <dbReference type="SAM" id="SignalP"/>
    </source>
</evidence>
<accession>A0A1H0L6R6</accession>
<evidence type="ECO:0008006" key="4">
    <source>
        <dbReference type="Google" id="ProtNLM"/>
    </source>
</evidence>
<name>A0A1H0L6R6_9HYPH</name>